<accession>K3WQS6</accession>
<dbReference type="GO" id="GO:0005737">
    <property type="term" value="C:cytoplasm"/>
    <property type="evidence" value="ECO:0007669"/>
    <property type="project" value="TreeGrafter"/>
</dbReference>
<comment type="subcellular location">
    <subcellularLocation>
        <location evidence="1">Nucleus</location>
    </subcellularLocation>
</comment>
<reference evidence="10" key="1">
    <citation type="journal article" date="2010" name="Genome Biol.">
        <title>Genome sequence of the necrotrophic plant pathogen Pythium ultimum reveals original pathogenicity mechanisms and effector repertoire.</title>
        <authorList>
            <person name="Levesque C.A."/>
            <person name="Brouwer H."/>
            <person name="Cano L."/>
            <person name="Hamilton J.P."/>
            <person name="Holt C."/>
            <person name="Huitema E."/>
            <person name="Raffaele S."/>
            <person name="Robideau G.P."/>
            <person name="Thines M."/>
            <person name="Win J."/>
            <person name="Zerillo M.M."/>
            <person name="Beakes G.W."/>
            <person name="Boore J.L."/>
            <person name="Busam D."/>
            <person name="Dumas B."/>
            <person name="Ferriera S."/>
            <person name="Fuerstenberg S.I."/>
            <person name="Gachon C.M."/>
            <person name="Gaulin E."/>
            <person name="Govers F."/>
            <person name="Grenville-Briggs L."/>
            <person name="Horner N."/>
            <person name="Hostetler J."/>
            <person name="Jiang R.H."/>
            <person name="Johnson J."/>
            <person name="Krajaejun T."/>
            <person name="Lin H."/>
            <person name="Meijer H.J."/>
            <person name="Moore B."/>
            <person name="Morris P."/>
            <person name="Phuntmart V."/>
            <person name="Puiu D."/>
            <person name="Shetty J."/>
            <person name="Stajich J.E."/>
            <person name="Tripathy S."/>
            <person name="Wawra S."/>
            <person name="van West P."/>
            <person name="Whitty B.R."/>
            <person name="Coutinho P.M."/>
            <person name="Henrissat B."/>
            <person name="Martin F."/>
            <person name="Thomas P.D."/>
            <person name="Tyler B.M."/>
            <person name="De Vries R.P."/>
            <person name="Kamoun S."/>
            <person name="Yandell M."/>
            <person name="Tisserat N."/>
            <person name="Buell C.R."/>
        </authorList>
    </citation>
    <scope>NUCLEOTIDE SEQUENCE</scope>
    <source>
        <strain evidence="10">DAOM:BR144</strain>
    </source>
</reference>
<sequence length="168" mass="19404">MARVFVGNLPPDTREQDLEKKFDKFGRIRSIQIKFPQRPPAFAFIEYEDERDADDAVRELHGQHFGGNRLRVEISRGRGEANSGSIGDRQRGTQHRVEVSNLPTSVSWQDLKDFLRDGGDVVHADVDRRGNGVASFATFEDMERTILKLDDKELQGERIRIRQRWKPE</sequence>
<evidence type="ECO:0000256" key="6">
    <source>
        <dbReference type="PROSITE-ProRule" id="PRU00176"/>
    </source>
</evidence>
<dbReference type="AlphaFoldDB" id="K3WQS6"/>
<dbReference type="InterPro" id="IPR050374">
    <property type="entry name" value="RRT5_SRSF_SR"/>
</dbReference>
<evidence type="ECO:0000256" key="1">
    <source>
        <dbReference type="ARBA" id="ARBA00004123"/>
    </source>
</evidence>
<evidence type="ECO:0000256" key="4">
    <source>
        <dbReference type="ARBA" id="ARBA00022884"/>
    </source>
</evidence>
<dbReference type="GO" id="GO:0003729">
    <property type="term" value="F:mRNA binding"/>
    <property type="evidence" value="ECO:0007669"/>
    <property type="project" value="TreeGrafter"/>
</dbReference>
<dbReference type="InterPro" id="IPR003954">
    <property type="entry name" value="RRM_euk-type"/>
</dbReference>
<protein>
    <recommendedName>
        <fullName evidence="8">RRM domain-containing protein</fullName>
    </recommendedName>
</protein>
<reference evidence="10" key="2">
    <citation type="submission" date="2010-04" db="EMBL/GenBank/DDBJ databases">
        <authorList>
            <person name="Buell R."/>
            <person name="Hamilton J."/>
            <person name="Hostetler J."/>
        </authorList>
    </citation>
    <scope>NUCLEOTIDE SEQUENCE [LARGE SCALE GENOMIC DNA]</scope>
    <source>
        <strain evidence="10">DAOM:BR144</strain>
    </source>
</reference>
<proteinExistence type="predicted"/>
<dbReference type="Pfam" id="PF00076">
    <property type="entry name" value="RRM_1"/>
    <property type="match status" value="2"/>
</dbReference>
<dbReference type="eggNOG" id="KOG0105">
    <property type="taxonomic scope" value="Eukaryota"/>
</dbReference>
<reference evidence="9" key="3">
    <citation type="submission" date="2015-02" db="UniProtKB">
        <authorList>
            <consortium name="EnsemblProtists"/>
        </authorList>
    </citation>
    <scope>IDENTIFICATION</scope>
    <source>
        <strain evidence="9">DAOM BR144</strain>
    </source>
</reference>
<dbReference type="PANTHER" id="PTHR23003">
    <property type="entry name" value="RNA RECOGNITION MOTIF RRM DOMAIN CONTAINING PROTEIN"/>
    <property type="match status" value="1"/>
</dbReference>
<dbReference type="SMART" id="SM00360">
    <property type="entry name" value="RRM"/>
    <property type="match status" value="2"/>
</dbReference>
<organism evidence="9 10">
    <name type="scientific">Globisporangium ultimum (strain ATCC 200006 / CBS 805.95 / DAOM BR144)</name>
    <name type="common">Pythium ultimum</name>
    <dbReference type="NCBI Taxonomy" id="431595"/>
    <lineage>
        <taxon>Eukaryota</taxon>
        <taxon>Sar</taxon>
        <taxon>Stramenopiles</taxon>
        <taxon>Oomycota</taxon>
        <taxon>Peronosporomycetes</taxon>
        <taxon>Pythiales</taxon>
        <taxon>Pythiaceae</taxon>
        <taxon>Globisporangium</taxon>
    </lineage>
</organism>
<dbReference type="EnsemblProtists" id="PYU1_T007318">
    <property type="protein sequence ID" value="PYU1_T007318"/>
    <property type="gene ID" value="PYU1_G007302"/>
</dbReference>
<dbReference type="GO" id="GO:0006397">
    <property type="term" value="P:mRNA processing"/>
    <property type="evidence" value="ECO:0007669"/>
    <property type="project" value="UniProtKB-KW"/>
</dbReference>
<dbReference type="GO" id="GO:0005634">
    <property type="term" value="C:nucleus"/>
    <property type="evidence" value="ECO:0007669"/>
    <property type="project" value="UniProtKB-SubCell"/>
</dbReference>
<feature type="compositionally biased region" description="Basic and acidic residues" evidence="7">
    <location>
        <begin position="88"/>
        <end position="98"/>
    </location>
</feature>
<evidence type="ECO:0000256" key="3">
    <source>
        <dbReference type="ARBA" id="ARBA00022737"/>
    </source>
</evidence>
<keyword evidence="5" id="KW-0539">Nucleus</keyword>
<dbReference type="HOGENOM" id="CLU_012062_34_5_1"/>
<dbReference type="EMBL" id="GL376629">
    <property type="status" value="NOT_ANNOTATED_CDS"/>
    <property type="molecule type" value="Genomic_DNA"/>
</dbReference>
<dbReference type="InterPro" id="IPR035979">
    <property type="entry name" value="RBD_domain_sf"/>
</dbReference>
<feature type="domain" description="RRM" evidence="8">
    <location>
        <begin position="2"/>
        <end position="77"/>
    </location>
</feature>
<dbReference type="PROSITE" id="PS50102">
    <property type="entry name" value="RRM"/>
    <property type="match status" value="2"/>
</dbReference>
<dbReference type="InterPro" id="IPR012677">
    <property type="entry name" value="Nucleotide-bd_a/b_plait_sf"/>
</dbReference>
<dbReference type="VEuPathDB" id="FungiDB:PYU1_G007302"/>
<dbReference type="PANTHER" id="PTHR23003:SF62">
    <property type="entry name" value="SERINE_ARGININE (SR)-TYPE SHUTTLING MRNA BINDING PROTEIN NPL3"/>
    <property type="match status" value="1"/>
</dbReference>
<dbReference type="FunCoup" id="K3WQS6">
    <property type="interactions" value="494"/>
</dbReference>
<dbReference type="Gene3D" id="3.30.70.330">
    <property type="match status" value="2"/>
</dbReference>
<evidence type="ECO:0000313" key="9">
    <source>
        <dbReference type="EnsemblProtists" id="PYU1_T007318"/>
    </source>
</evidence>
<name>K3WQS6_GLOUD</name>
<feature type="domain" description="RRM" evidence="8">
    <location>
        <begin position="95"/>
        <end position="166"/>
    </location>
</feature>
<feature type="region of interest" description="Disordered" evidence="7">
    <location>
        <begin position="75"/>
        <end position="100"/>
    </location>
</feature>
<dbReference type="InParanoid" id="K3WQS6"/>
<dbReference type="Proteomes" id="UP000019132">
    <property type="component" value="Unassembled WGS sequence"/>
</dbReference>
<evidence type="ECO:0000256" key="7">
    <source>
        <dbReference type="SAM" id="MobiDB-lite"/>
    </source>
</evidence>
<evidence type="ECO:0000256" key="2">
    <source>
        <dbReference type="ARBA" id="ARBA00022664"/>
    </source>
</evidence>
<evidence type="ECO:0000256" key="5">
    <source>
        <dbReference type="ARBA" id="ARBA00023242"/>
    </source>
</evidence>
<dbReference type="SUPFAM" id="SSF54928">
    <property type="entry name" value="RNA-binding domain, RBD"/>
    <property type="match status" value="1"/>
</dbReference>
<dbReference type="CDD" id="cd12339">
    <property type="entry name" value="RRM2_SRSF1_4_like"/>
    <property type="match status" value="1"/>
</dbReference>
<keyword evidence="4 6" id="KW-0694">RNA-binding</keyword>
<dbReference type="InterPro" id="IPR000504">
    <property type="entry name" value="RRM_dom"/>
</dbReference>
<keyword evidence="2" id="KW-0507">mRNA processing</keyword>
<dbReference type="SMART" id="SM00361">
    <property type="entry name" value="RRM_1"/>
    <property type="match status" value="1"/>
</dbReference>
<dbReference type="STRING" id="431595.K3WQS6"/>
<evidence type="ECO:0000313" key="10">
    <source>
        <dbReference type="Proteomes" id="UP000019132"/>
    </source>
</evidence>
<evidence type="ECO:0000259" key="8">
    <source>
        <dbReference type="PROSITE" id="PS50102"/>
    </source>
</evidence>
<keyword evidence="10" id="KW-1185">Reference proteome</keyword>
<keyword evidence="3" id="KW-0677">Repeat</keyword>
<dbReference type="OMA" id="SEYCNID"/>